<feature type="compositionally biased region" description="Basic and acidic residues" evidence="1">
    <location>
        <begin position="370"/>
        <end position="398"/>
    </location>
</feature>
<reference evidence="3" key="1">
    <citation type="submission" date="2019-05" db="EMBL/GenBank/DDBJ databases">
        <title>The de novo reference genome and transcriptome assemblies of the wild tomato species Solanum chilense.</title>
        <authorList>
            <person name="Stam R."/>
            <person name="Nosenko T."/>
            <person name="Hoerger A.C."/>
            <person name="Stephan W."/>
            <person name="Seidel M.A."/>
            <person name="Kuhn J.M.M."/>
            <person name="Haberer G."/>
            <person name="Tellier A."/>
        </authorList>
    </citation>
    <scope>NUCLEOTIDE SEQUENCE</scope>
    <source>
        <tissue evidence="3">Mature leaves</tissue>
    </source>
</reference>
<protein>
    <recommendedName>
        <fullName evidence="2">Putative plant transposon protein domain-containing protein</fullName>
    </recommendedName>
</protein>
<sequence length="444" mass="49776">MQAHHQEILQKITLQQSLTDTSIDRHACDGPLHESVVQGVSRSEEASGSAEVPAPATAAKSASSDEADSLDSTPGSPTGALTPVANHPNHWYVDRQYQVYSDAKFLNDKVFMTRTLILERRVNISLPAIRRYLYGKDIDANRTPLTPEFDFRWKIVKDGQFLREPFLRVTTKIWMALHLSVDREGADWVTKPKGAITKANLTFTAKFLWLIICHFISPMAADNIVTWDHTVLIAAMVAGFEVDFAWLLQAVMHERTFKAAYETTYTTSVESIPHSSTSPSSSRSAPFPALVSFTRVQKLEKQMALLLHHIQPWMKRSNAEAEERVSVKWSGTQSKRLMRVPDSEAPYAEPAEDTVMVALFATSEIPPPPNKDHDKRYKDREEDEARSRKKERHEMEAVRRAALADDEARRIRVVESVASASCFGDVETAGGTADSVVADEDTLR</sequence>
<proteinExistence type="predicted"/>
<feature type="compositionally biased region" description="Low complexity" evidence="1">
    <location>
        <begin position="49"/>
        <end position="64"/>
    </location>
</feature>
<feature type="region of interest" description="Disordered" evidence="1">
    <location>
        <begin position="424"/>
        <end position="444"/>
    </location>
</feature>
<accession>A0A6N2BHJ9</accession>
<evidence type="ECO:0000313" key="3">
    <source>
        <dbReference type="EMBL" id="TMW93418.1"/>
    </source>
</evidence>
<dbReference type="AlphaFoldDB" id="A0A6N2BHJ9"/>
<feature type="domain" description="Putative plant transposon protein" evidence="2">
    <location>
        <begin position="98"/>
        <end position="260"/>
    </location>
</feature>
<organism evidence="3">
    <name type="scientific">Solanum chilense</name>
    <name type="common">Tomato</name>
    <name type="synonym">Lycopersicon chilense</name>
    <dbReference type="NCBI Taxonomy" id="4083"/>
    <lineage>
        <taxon>Eukaryota</taxon>
        <taxon>Viridiplantae</taxon>
        <taxon>Streptophyta</taxon>
        <taxon>Embryophyta</taxon>
        <taxon>Tracheophyta</taxon>
        <taxon>Spermatophyta</taxon>
        <taxon>Magnoliopsida</taxon>
        <taxon>eudicotyledons</taxon>
        <taxon>Gunneridae</taxon>
        <taxon>Pentapetalae</taxon>
        <taxon>asterids</taxon>
        <taxon>lamiids</taxon>
        <taxon>Solanales</taxon>
        <taxon>Solanaceae</taxon>
        <taxon>Solanoideae</taxon>
        <taxon>Solaneae</taxon>
        <taxon>Solanum</taxon>
        <taxon>Solanum subgen. Lycopersicon</taxon>
    </lineage>
</organism>
<feature type="region of interest" description="Disordered" evidence="1">
    <location>
        <begin position="363"/>
        <end position="398"/>
    </location>
</feature>
<feature type="region of interest" description="Disordered" evidence="1">
    <location>
        <begin position="35"/>
        <end position="85"/>
    </location>
</feature>
<feature type="non-terminal residue" evidence="3">
    <location>
        <position position="444"/>
    </location>
</feature>
<name>A0A6N2BHJ9_SOLCI</name>
<dbReference type="Pfam" id="PF20167">
    <property type="entry name" value="Transposase_32"/>
    <property type="match status" value="1"/>
</dbReference>
<evidence type="ECO:0000256" key="1">
    <source>
        <dbReference type="SAM" id="MobiDB-lite"/>
    </source>
</evidence>
<dbReference type="InterPro" id="IPR046796">
    <property type="entry name" value="Transposase_32_dom"/>
</dbReference>
<evidence type="ECO:0000259" key="2">
    <source>
        <dbReference type="Pfam" id="PF20167"/>
    </source>
</evidence>
<gene>
    <name evidence="3" type="ORF">EJD97_011729</name>
</gene>
<dbReference type="EMBL" id="RXGB01002997">
    <property type="protein sequence ID" value="TMW93418.1"/>
    <property type="molecule type" value="Genomic_DNA"/>
</dbReference>
<comment type="caution">
    <text evidence="3">The sequence shown here is derived from an EMBL/GenBank/DDBJ whole genome shotgun (WGS) entry which is preliminary data.</text>
</comment>